<dbReference type="RefSeq" id="WP_353302928.1">
    <property type="nucleotide sequence ID" value="NZ_BAABWN010000006.1"/>
</dbReference>
<evidence type="ECO:0000313" key="1">
    <source>
        <dbReference type="EMBL" id="GAA6168255.1"/>
    </source>
</evidence>
<name>A0ABQ0A9F9_9GAMM</name>
<dbReference type="EMBL" id="BAABWN010000006">
    <property type="protein sequence ID" value="GAA6168255.1"/>
    <property type="molecule type" value="Genomic_DNA"/>
</dbReference>
<evidence type="ECO:0008006" key="3">
    <source>
        <dbReference type="Google" id="ProtNLM"/>
    </source>
</evidence>
<sequence>MKIIFLPGLDGTGLLFDRLIEQFPESWNYNVVSYNSIKAESYLGQAKEIAARINDKDIFVVAESYSGRVAYELYHLLSERVKGIVFLASFISRPSQIARLAKFLPVFLLKPNFLTKLILYLFGFNLSGDKGMVIKVFDSLQKSDKLKLRSRLYNIATMPKAARTIECPVTYIRPSTDFLVSSSAVKLLAPKSSKFNLVEVNGGHFIAQSNPAECAQIIRNAINHLNT</sequence>
<proteinExistence type="predicted"/>
<dbReference type="InterPro" id="IPR029058">
    <property type="entry name" value="AB_hydrolase_fold"/>
</dbReference>
<gene>
    <name evidence="1" type="ORF">NBRC116591_20660</name>
</gene>
<dbReference type="Gene3D" id="3.40.50.1820">
    <property type="entry name" value="alpha/beta hydrolase"/>
    <property type="match status" value="1"/>
</dbReference>
<evidence type="ECO:0000313" key="2">
    <source>
        <dbReference type="Proteomes" id="UP001465153"/>
    </source>
</evidence>
<comment type="caution">
    <text evidence="1">The sequence shown here is derived from an EMBL/GenBank/DDBJ whole genome shotgun (WGS) entry which is preliminary data.</text>
</comment>
<reference evidence="1 2" key="1">
    <citation type="submission" date="2024-04" db="EMBL/GenBank/DDBJ databases">
        <title>Draft genome sequence of Sessilibacter corallicola NBRC 116591.</title>
        <authorList>
            <person name="Miyakawa T."/>
            <person name="Kusuya Y."/>
            <person name="Miura T."/>
        </authorList>
    </citation>
    <scope>NUCLEOTIDE SEQUENCE [LARGE SCALE GENOMIC DNA]</scope>
    <source>
        <strain evidence="1 2">KU-00831-HH</strain>
    </source>
</reference>
<dbReference type="SUPFAM" id="SSF53474">
    <property type="entry name" value="alpha/beta-Hydrolases"/>
    <property type="match status" value="1"/>
</dbReference>
<protein>
    <recommendedName>
        <fullName evidence="3">Alpha/beta hydrolase</fullName>
    </recommendedName>
</protein>
<dbReference type="Proteomes" id="UP001465153">
    <property type="component" value="Unassembled WGS sequence"/>
</dbReference>
<accession>A0ABQ0A9F9</accession>
<keyword evidence="2" id="KW-1185">Reference proteome</keyword>
<organism evidence="1 2">
    <name type="scientific">Sessilibacter corallicola</name>
    <dbReference type="NCBI Taxonomy" id="2904075"/>
    <lineage>
        <taxon>Bacteria</taxon>
        <taxon>Pseudomonadati</taxon>
        <taxon>Pseudomonadota</taxon>
        <taxon>Gammaproteobacteria</taxon>
        <taxon>Cellvibrionales</taxon>
        <taxon>Cellvibrionaceae</taxon>
        <taxon>Sessilibacter</taxon>
    </lineage>
</organism>